<dbReference type="Proteomes" id="UP000048600">
    <property type="component" value="Unassembled WGS sequence"/>
</dbReference>
<evidence type="ECO:0000313" key="7">
    <source>
        <dbReference type="Proteomes" id="UP000045842"/>
    </source>
</evidence>
<feature type="region of interest" description="Disordered" evidence="1">
    <location>
        <begin position="169"/>
        <end position="202"/>
    </location>
</feature>
<dbReference type="EMBL" id="CHKL01000251">
    <property type="protein sequence ID" value="COW35659.1"/>
    <property type="molecule type" value="Genomic_DNA"/>
</dbReference>
<dbReference type="Proteomes" id="UP000045842">
    <property type="component" value="Unassembled WGS sequence"/>
</dbReference>
<reference evidence="6 7" key="1">
    <citation type="submission" date="2015-03" db="EMBL/GenBank/DDBJ databases">
        <authorList>
            <consortium name="Pathogen Informatics"/>
        </authorList>
    </citation>
    <scope>NUCLEOTIDE SEQUENCE [LARGE SCALE GENOMIC DNA]</scope>
    <source>
        <strain evidence="3 6">D00501624</strain>
        <strain evidence="4 7">G09801536</strain>
        <strain evidence="2 8">H09601792</strain>
        <strain evidence="5 9">P00601463</strain>
    </source>
</reference>
<dbReference type="AlphaFoldDB" id="A0A655EU75"/>
<evidence type="ECO:0000313" key="5">
    <source>
        <dbReference type="EMBL" id="COW35659.1"/>
    </source>
</evidence>
<evidence type="ECO:0000313" key="9">
    <source>
        <dbReference type="Proteomes" id="UP000048600"/>
    </source>
</evidence>
<sequence>MRTEVPWIAPGARPASAAASKRIRCGPCGPGTTTGSPSAVSNWHFSWCCLLVSSQSMSRNSTKANGGVGVWHCRQPSPSAWTFPDWASACAASDRNRLTLMSPPLRSNSRVPIPPLSFPNVQLAEGRSIPHPLRLTPSRRQDNTWRPVDLCCAIWAVAAGADRRGNAVHADPPVGSAPRSTQLIGSPGLAEAPALTAGDHRW</sequence>
<evidence type="ECO:0000313" key="2">
    <source>
        <dbReference type="EMBL" id="CFE46560.1"/>
    </source>
</evidence>
<accession>A0A655EU75</accession>
<dbReference type="Proteomes" id="UP000039217">
    <property type="component" value="Unassembled WGS sequence"/>
</dbReference>
<dbReference type="EMBL" id="CFOH01000021">
    <property type="protein sequence ID" value="CFE46560.1"/>
    <property type="molecule type" value="Genomic_DNA"/>
</dbReference>
<proteinExistence type="predicted"/>
<name>A0A655EU75_MYCTX</name>
<gene>
    <name evidence="3" type="ORF">ERS007661_03859</name>
    <name evidence="4" type="ORF">ERS007679_02006</name>
    <name evidence="2" type="ORF">ERS007688_00255</name>
    <name evidence="5" type="ORF">ERS007741_02290</name>
</gene>
<evidence type="ECO:0000313" key="8">
    <source>
        <dbReference type="Proteomes" id="UP000046947"/>
    </source>
</evidence>
<evidence type="ECO:0000256" key="1">
    <source>
        <dbReference type="SAM" id="MobiDB-lite"/>
    </source>
</evidence>
<evidence type="ECO:0000313" key="6">
    <source>
        <dbReference type="Proteomes" id="UP000039217"/>
    </source>
</evidence>
<dbReference type="EMBL" id="CQQC01001915">
    <property type="protein sequence ID" value="CNW34449.1"/>
    <property type="molecule type" value="Genomic_DNA"/>
</dbReference>
<dbReference type="Proteomes" id="UP000046947">
    <property type="component" value="Unassembled WGS sequence"/>
</dbReference>
<evidence type="ECO:0000313" key="3">
    <source>
        <dbReference type="EMBL" id="CNW34449.1"/>
    </source>
</evidence>
<evidence type="ECO:0000313" key="4">
    <source>
        <dbReference type="EMBL" id="COV52490.1"/>
    </source>
</evidence>
<dbReference type="EMBL" id="CSAD01000249">
    <property type="protein sequence ID" value="COV52490.1"/>
    <property type="molecule type" value="Genomic_DNA"/>
</dbReference>
<organism evidence="3 6">
    <name type="scientific">Mycobacterium tuberculosis</name>
    <dbReference type="NCBI Taxonomy" id="1773"/>
    <lineage>
        <taxon>Bacteria</taxon>
        <taxon>Bacillati</taxon>
        <taxon>Actinomycetota</taxon>
        <taxon>Actinomycetes</taxon>
        <taxon>Mycobacteriales</taxon>
        <taxon>Mycobacteriaceae</taxon>
        <taxon>Mycobacterium</taxon>
        <taxon>Mycobacterium tuberculosis complex</taxon>
    </lineage>
</organism>
<protein>
    <submittedName>
        <fullName evidence="3">Uncharacterized protein</fullName>
    </submittedName>
</protein>